<dbReference type="EMBL" id="BRPJ01000030">
    <property type="protein sequence ID" value="GLB29632.1"/>
    <property type="molecule type" value="Genomic_DNA"/>
</dbReference>
<proteinExistence type="predicted"/>
<gene>
    <name evidence="1" type="ORF">LAD12857_15550</name>
</gene>
<organism evidence="1 2">
    <name type="scientific">Lacrimispora amygdalina</name>
    <dbReference type="NCBI Taxonomy" id="253257"/>
    <lineage>
        <taxon>Bacteria</taxon>
        <taxon>Bacillati</taxon>
        <taxon>Bacillota</taxon>
        <taxon>Clostridia</taxon>
        <taxon>Lachnospirales</taxon>
        <taxon>Lachnospiraceae</taxon>
        <taxon>Lacrimispora</taxon>
    </lineage>
</organism>
<name>A0ABQ5M453_9FIRM</name>
<keyword evidence="2" id="KW-1185">Reference proteome</keyword>
<sequence>MDTVIFERVVSATVDKLKAIAVSNPTIITSCKSGDDFELRVADAVNAVLSDSKIIAKVNHTPGSHGFPDIVIEFADGRKYGIEVKSSSASKSKGWKINGNSVMGSTRDPDVIETYIIFGKTSKSALDFKARKYEDCIANVVVTHSPRYLIDMDLDDGDTFFDKSKIDYKILTESENPIGMITSYFQQQGQKAWWLSDSTPAAVRMFGELSGREQLELFGYGLAHFPELFQRNSKKYKRLALWLATERSVVASSLRDDFSAGGQVNIILNGQSYAKLPQIFKRLCDYREFMISALEQAEPEMLQSDWGQGVIPQNTIRSKINAWIIVAAENICDNQLPDGVNPLALLKDIFPEYVD</sequence>
<dbReference type="Proteomes" id="UP001419084">
    <property type="component" value="Unassembled WGS sequence"/>
</dbReference>
<accession>A0ABQ5M453</accession>
<protein>
    <submittedName>
        <fullName evidence="1">Uncharacterized protein</fullName>
    </submittedName>
</protein>
<evidence type="ECO:0000313" key="1">
    <source>
        <dbReference type="EMBL" id="GLB29632.1"/>
    </source>
</evidence>
<evidence type="ECO:0000313" key="2">
    <source>
        <dbReference type="Proteomes" id="UP001419084"/>
    </source>
</evidence>
<reference evidence="1 2" key="1">
    <citation type="journal article" date="2024" name="Int. J. Syst. Evol. Microbiol.">
        <title>Lacrimispora brassicae sp. nov. isolated from fermented cabbage, and proposal of Clostridium indicum Gundawar et al. 2019 and Clostridium methoxybenzovorans Mechichi et al. 1999 as heterotypic synonyms of Lacrimispora amygdalina (Parshina et al. 2003) Haas and Blanchard 2020 and Lacrimispora indolis (McClung and McCoy 1957) Haas and Blanchard 2020, respectively.</title>
        <authorList>
            <person name="Kobayashi H."/>
            <person name="Tanizawa Y."/>
            <person name="Sakamoto M."/>
            <person name="Ohkuma M."/>
            <person name="Tohno M."/>
        </authorList>
    </citation>
    <scope>NUCLEOTIDE SEQUENCE [LARGE SCALE GENOMIC DNA]</scope>
    <source>
        <strain evidence="1 2">DSM 12857</strain>
    </source>
</reference>
<comment type="caution">
    <text evidence="1">The sequence shown here is derived from an EMBL/GenBank/DDBJ whole genome shotgun (WGS) entry which is preliminary data.</text>
</comment>
<dbReference type="RefSeq" id="WP_346064964.1">
    <property type="nucleotide sequence ID" value="NZ_BRPJ01000030.1"/>
</dbReference>